<dbReference type="AlphaFoldDB" id="A0AAD4DW81"/>
<dbReference type="EMBL" id="JABBWK010000076">
    <property type="protein sequence ID" value="KAG1894661.1"/>
    <property type="molecule type" value="Genomic_DNA"/>
</dbReference>
<comment type="caution">
    <text evidence="2">The sequence shown here is derived from an EMBL/GenBank/DDBJ whole genome shotgun (WGS) entry which is preliminary data.</text>
</comment>
<sequence length="1013" mass="114880">MSSTQGRAYVQSTTQSSAQVRCKLCQRSFSARSIKSHEGSCSRKREKKRRDKEFADIAAQVVEAQRKEHRKDKRHLRNGHKVAVADTTGPSQPVDDQHANYDIENVEGADDNAFGDVEDGVMSIGGDSCLRSGSDTSMLTSRSAVATAVPIACDTFKTEYHLNSGRAPAIETFSTFGHPVEAEASSTPIVDNTPWQPFTCRADFEFAELAHQAALNKDQTDKMLQLIWQIAEGQAKFMFRSHTEVSKAWDRAATQMTTFEKHVISVPYKKEEIEFDVHTRPLWDWAMDLLQDPLLAPHFVWDAQRLYKHDGTDFKRFIHEPWTADRWWRIQSSLPNNGVPFAFILYADKTHLTSSGHVKAYPVIARCANLPVHIRNSDGIGGGRVVGWLPIVPTDSNEDGKLNYTNMKRVVWHKAFIKLLESIILYSKTGFAHRCFDAIMRWLYPLILLLSADYEEQCVMALIRGLHSNCPCPVCCIPSTKLSDLNATYPTRTVEDAKAFLELYLRDRIAGAEVLKVHGLRPIANALWEVNNSDPHETLSFDPLHVNDIGNWGNHLFGELKVCAKALGREAEAKIDKQFEAFPRWRDLNHFKSVMTISFSDGNKLRDIAKQMLYSAQNVLKRSEDPVGYALMQCIGSYLRLTMYIALDVHTEATLTAGEAELRVFGTCLHAYIDIQGEDLTKNWNFPKVHALTHAFPDIRAKGAVRNFSTRPNEKQHGPLKRAYLRQTNRKDVANQVHNCPLIKTARNTNTNTQVLKLDHISLVSELICSRISYLDEDRHKRTMSQGQLEDEDTLDDQPFAGHLHIGAPQVPVTLAAVEEGNTSNRAFQDFRKKFTKFLNTFVASNDIPLADGVTWLRPTANDKLQEHRYLKVNYESIVDWKLTTDYLRCNLNFHGCERRDCALIRTLDKDGIDKCIFVRLLFMFKFTVSNHTFELALVLPMDAPTGSRGGVDRDLGLTRLRTRPLASSEFISLQSIVRGALLVPDHDHDRDFFLVDLVDTDMFLRAKLLRSF</sequence>
<dbReference type="RefSeq" id="XP_041220237.1">
    <property type="nucleotide sequence ID" value="XM_041368029.1"/>
</dbReference>
<organism evidence="2 3">
    <name type="scientific">Suillus fuscotomentosus</name>
    <dbReference type="NCBI Taxonomy" id="1912939"/>
    <lineage>
        <taxon>Eukaryota</taxon>
        <taxon>Fungi</taxon>
        <taxon>Dikarya</taxon>
        <taxon>Basidiomycota</taxon>
        <taxon>Agaricomycotina</taxon>
        <taxon>Agaricomycetes</taxon>
        <taxon>Agaricomycetidae</taxon>
        <taxon>Boletales</taxon>
        <taxon>Suillineae</taxon>
        <taxon>Suillaceae</taxon>
        <taxon>Suillus</taxon>
    </lineage>
</organism>
<evidence type="ECO:0000256" key="1">
    <source>
        <dbReference type="SAM" id="MobiDB-lite"/>
    </source>
</evidence>
<reference evidence="2" key="1">
    <citation type="journal article" date="2020" name="New Phytol.">
        <title>Comparative genomics reveals dynamic genome evolution in host specialist ectomycorrhizal fungi.</title>
        <authorList>
            <person name="Lofgren L.A."/>
            <person name="Nguyen N.H."/>
            <person name="Vilgalys R."/>
            <person name="Ruytinx J."/>
            <person name="Liao H.L."/>
            <person name="Branco S."/>
            <person name="Kuo A."/>
            <person name="LaButti K."/>
            <person name="Lipzen A."/>
            <person name="Andreopoulos W."/>
            <person name="Pangilinan J."/>
            <person name="Riley R."/>
            <person name="Hundley H."/>
            <person name="Na H."/>
            <person name="Barry K."/>
            <person name="Grigoriev I.V."/>
            <person name="Stajich J.E."/>
            <person name="Kennedy P.G."/>
        </authorList>
    </citation>
    <scope>NUCLEOTIDE SEQUENCE</scope>
    <source>
        <strain evidence="2">FC203</strain>
    </source>
</reference>
<feature type="region of interest" description="Disordered" evidence="1">
    <location>
        <begin position="30"/>
        <end position="97"/>
    </location>
</feature>
<keyword evidence="3" id="KW-1185">Reference proteome</keyword>
<dbReference type="Proteomes" id="UP001195769">
    <property type="component" value="Unassembled WGS sequence"/>
</dbReference>
<gene>
    <name evidence="2" type="ORF">F5891DRAFT_1194964</name>
</gene>
<dbReference type="InterPro" id="IPR041078">
    <property type="entry name" value="Plavaka"/>
</dbReference>
<dbReference type="Pfam" id="PF18759">
    <property type="entry name" value="Plavaka"/>
    <property type="match status" value="1"/>
</dbReference>
<evidence type="ECO:0000313" key="2">
    <source>
        <dbReference type="EMBL" id="KAG1894661.1"/>
    </source>
</evidence>
<dbReference type="GeneID" id="64662327"/>
<proteinExistence type="predicted"/>
<protein>
    <submittedName>
        <fullName evidence="2">Uncharacterized protein</fullName>
    </submittedName>
</protein>
<name>A0AAD4DW81_9AGAM</name>
<accession>A0AAD4DW81</accession>
<feature type="compositionally biased region" description="Basic residues" evidence="1">
    <location>
        <begin position="67"/>
        <end position="80"/>
    </location>
</feature>
<evidence type="ECO:0000313" key="3">
    <source>
        <dbReference type="Proteomes" id="UP001195769"/>
    </source>
</evidence>